<accession>A0A7S1HTM1</accession>
<dbReference type="AlphaFoldDB" id="A0A7S1HTM1"/>
<feature type="region of interest" description="Disordered" evidence="2">
    <location>
        <begin position="1"/>
        <end position="27"/>
    </location>
</feature>
<feature type="region of interest" description="Disordered" evidence="2">
    <location>
        <begin position="81"/>
        <end position="124"/>
    </location>
</feature>
<feature type="compositionally biased region" description="Basic and acidic residues" evidence="2">
    <location>
        <begin position="81"/>
        <end position="98"/>
    </location>
</feature>
<proteinExistence type="predicted"/>
<gene>
    <name evidence="3" type="ORF">EGYM00392_LOCUS1865</name>
</gene>
<sequence>MNSSGELRGRESKATFEPTSARRTRLNQPAIFTEYSAFLAQRVQDLENETKLFDTQLEDARAENSKLFQELQAELRLGYRDRLRETDSLERTGVRDSAPDDAEGFNSRGHRQDMRPSGAPSRYP</sequence>
<dbReference type="EMBL" id="HBGA01005397">
    <property type="protein sequence ID" value="CAD8990822.1"/>
    <property type="molecule type" value="Transcribed_RNA"/>
</dbReference>
<evidence type="ECO:0000313" key="3">
    <source>
        <dbReference type="EMBL" id="CAD8990822.1"/>
    </source>
</evidence>
<keyword evidence="1" id="KW-0175">Coiled coil</keyword>
<feature type="coiled-coil region" evidence="1">
    <location>
        <begin position="43"/>
        <end position="77"/>
    </location>
</feature>
<organism evidence="3">
    <name type="scientific">Eutreptiella gymnastica</name>
    <dbReference type="NCBI Taxonomy" id="73025"/>
    <lineage>
        <taxon>Eukaryota</taxon>
        <taxon>Discoba</taxon>
        <taxon>Euglenozoa</taxon>
        <taxon>Euglenida</taxon>
        <taxon>Spirocuta</taxon>
        <taxon>Euglenophyceae</taxon>
        <taxon>Eutreptiales</taxon>
        <taxon>Eutreptiaceae</taxon>
        <taxon>Eutreptiella</taxon>
    </lineage>
</organism>
<reference evidence="3" key="1">
    <citation type="submission" date="2021-01" db="EMBL/GenBank/DDBJ databases">
        <authorList>
            <person name="Corre E."/>
            <person name="Pelletier E."/>
            <person name="Niang G."/>
            <person name="Scheremetjew M."/>
            <person name="Finn R."/>
            <person name="Kale V."/>
            <person name="Holt S."/>
            <person name="Cochrane G."/>
            <person name="Meng A."/>
            <person name="Brown T."/>
            <person name="Cohen L."/>
        </authorList>
    </citation>
    <scope>NUCLEOTIDE SEQUENCE</scope>
    <source>
        <strain evidence="3">NIES-381</strain>
    </source>
</reference>
<name>A0A7S1HTM1_9EUGL</name>
<evidence type="ECO:0000256" key="1">
    <source>
        <dbReference type="SAM" id="Coils"/>
    </source>
</evidence>
<protein>
    <submittedName>
        <fullName evidence="3">Uncharacterized protein</fullName>
    </submittedName>
</protein>
<evidence type="ECO:0000256" key="2">
    <source>
        <dbReference type="SAM" id="MobiDB-lite"/>
    </source>
</evidence>